<dbReference type="PANTHER" id="PTHR43214">
    <property type="entry name" value="TWO-COMPONENT RESPONSE REGULATOR"/>
    <property type="match status" value="1"/>
</dbReference>
<accession>A0ABV5GWS7</accession>
<evidence type="ECO:0000313" key="5">
    <source>
        <dbReference type="EMBL" id="MFB9104072.1"/>
    </source>
</evidence>
<organism evidence="5 6">
    <name type="scientific">Algibacter miyuki</name>
    <dbReference type="NCBI Taxonomy" id="1306933"/>
    <lineage>
        <taxon>Bacteria</taxon>
        <taxon>Pseudomonadati</taxon>
        <taxon>Bacteroidota</taxon>
        <taxon>Flavobacteriia</taxon>
        <taxon>Flavobacteriales</taxon>
        <taxon>Flavobacteriaceae</taxon>
        <taxon>Algibacter</taxon>
    </lineage>
</organism>
<dbReference type="CDD" id="cd06170">
    <property type="entry name" value="LuxR_C_like"/>
    <property type="match status" value="1"/>
</dbReference>
<dbReference type="PROSITE" id="PS50043">
    <property type="entry name" value="HTH_LUXR_2"/>
    <property type="match status" value="1"/>
</dbReference>
<name>A0ABV5GWS7_9FLAO</name>
<dbReference type="RefSeq" id="WP_290268378.1">
    <property type="nucleotide sequence ID" value="NZ_JAUFQP010000004.1"/>
</dbReference>
<dbReference type="Gene3D" id="3.40.50.2300">
    <property type="match status" value="1"/>
</dbReference>
<dbReference type="InterPro" id="IPR011006">
    <property type="entry name" value="CheY-like_superfamily"/>
</dbReference>
<dbReference type="Proteomes" id="UP001589590">
    <property type="component" value="Unassembled WGS sequence"/>
</dbReference>
<dbReference type="SUPFAM" id="SSF46894">
    <property type="entry name" value="C-terminal effector domain of the bipartite response regulators"/>
    <property type="match status" value="1"/>
</dbReference>
<evidence type="ECO:0000256" key="2">
    <source>
        <dbReference type="PROSITE-ProRule" id="PRU00169"/>
    </source>
</evidence>
<dbReference type="SMART" id="SM00421">
    <property type="entry name" value="HTH_LUXR"/>
    <property type="match status" value="1"/>
</dbReference>
<dbReference type="SMART" id="SM00448">
    <property type="entry name" value="REC"/>
    <property type="match status" value="1"/>
</dbReference>
<dbReference type="Pfam" id="PF00072">
    <property type="entry name" value="Response_reg"/>
    <property type="match status" value="1"/>
</dbReference>
<dbReference type="InterPro" id="IPR016032">
    <property type="entry name" value="Sig_transdc_resp-reg_C-effctor"/>
</dbReference>
<keyword evidence="2" id="KW-0597">Phosphoprotein</keyword>
<sequence length="204" mass="23295">MLEIRILIVEDDPIICEDIKGMLSNVNYNTIGVAYSKDDAIEAIDTLRPDLVLIDINLEGDYEGFLVAEHINNTKKIPFLYLTSYSGKQVLDRAKKTLPMGYVVKPFNEKELYSTIEIALYNFSKFVLPVALNRDNINSLIQTPLTQKEFEILKGLQEGKTNQLLAEGQFVSVNTIKSHIKNIYEKMNTHTRLETITLLNELLR</sequence>
<dbReference type="InterPro" id="IPR039420">
    <property type="entry name" value="WalR-like"/>
</dbReference>
<dbReference type="SUPFAM" id="SSF52172">
    <property type="entry name" value="CheY-like"/>
    <property type="match status" value="1"/>
</dbReference>
<dbReference type="Pfam" id="PF00196">
    <property type="entry name" value="GerE"/>
    <property type="match status" value="1"/>
</dbReference>
<dbReference type="CDD" id="cd17534">
    <property type="entry name" value="REC_DC-like"/>
    <property type="match status" value="1"/>
</dbReference>
<feature type="domain" description="Response regulatory" evidence="4">
    <location>
        <begin position="5"/>
        <end position="120"/>
    </location>
</feature>
<evidence type="ECO:0000256" key="1">
    <source>
        <dbReference type="ARBA" id="ARBA00023125"/>
    </source>
</evidence>
<dbReference type="InterPro" id="IPR001789">
    <property type="entry name" value="Sig_transdc_resp-reg_receiver"/>
</dbReference>
<proteinExistence type="predicted"/>
<feature type="domain" description="HTH luxR-type" evidence="3">
    <location>
        <begin position="138"/>
        <end position="203"/>
    </location>
</feature>
<dbReference type="PRINTS" id="PR00038">
    <property type="entry name" value="HTHLUXR"/>
</dbReference>
<reference evidence="5 6" key="1">
    <citation type="submission" date="2024-09" db="EMBL/GenBank/DDBJ databases">
        <authorList>
            <person name="Sun Q."/>
            <person name="Mori K."/>
        </authorList>
    </citation>
    <scope>NUCLEOTIDE SEQUENCE [LARGE SCALE GENOMIC DNA]</scope>
    <source>
        <strain evidence="5 6">CECT 8300</strain>
    </source>
</reference>
<gene>
    <name evidence="5" type="ORF">ACFFU1_04100</name>
</gene>
<evidence type="ECO:0000259" key="3">
    <source>
        <dbReference type="PROSITE" id="PS50043"/>
    </source>
</evidence>
<evidence type="ECO:0000313" key="6">
    <source>
        <dbReference type="Proteomes" id="UP001589590"/>
    </source>
</evidence>
<keyword evidence="1" id="KW-0238">DNA-binding</keyword>
<keyword evidence="6" id="KW-1185">Reference proteome</keyword>
<dbReference type="InterPro" id="IPR036388">
    <property type="entry name" value="WH-like_DNA-bd_sf"/>
</dbReference>
<dbReference type="InterPro" id="IPR000792">
    <property type="entry name" value="Tscrpt_reg_LuxR_C"/>
</dbReference>
<dbReference type="Gene3D" id="1.10.10.10">
    <property type="entry name" value="Winged helix-like DNA-binding domain superfamily/Winged helix DNA-binding domain"/>
    <property type="match status" value="1"/>
</dbReference>
<protein>
    <submittedName>
        <fullName evidence="5">Response regulator transcription factor</fullName>
    </submittedName>
</protein>
<comment type="caution">
    <text evidence="5">The sequence shown here is derived from an EMBL/GenBank/DDBJ whole genome shotgun (WGS) entry which is preliminary data.</text>
</comment>
<feature type="modified residue" description="4-aspartylphosphate" evidence="2">
    <location>
        <position position="55"/>
    </location>
</feature>
<evidence type="ECO:0000259" key="4">
    <source>
        <dbReference type="PROSITE" id="PS50110"/>
    </source>
</evidence>
<dbReference type="PROSITE" id="PS50110">
    <property type="entry name" value="RESPONSE_REGULATORY"/>
    <property type="match status" value="1"/>
</dbReference>
<dbReference type="EMBL" id="JBHMFA010000001">
    <property type="protein sequence ID" value="MFB9104072.1"/>
    <property type="molecule type" value="Genomic_DNA"/>
</dbReference>